<sequence>MLNNLLPGERCILRRVEVEAKTGLRRAQIYVLIKRGTFPKAVRLGSRAVGWDSDEVEQWIAERFAERR</sequence>
<reference evidence="1 2" key="1">
    <citation type="submission" date="2014-11" db="EMBL/GenBank/DDBJ databases">
        <title>Genome sequence of Pseudomonas tuomuerensis JCM 14085.</title>
        <authorList>
            <person name="Shin S.-K."/>
            <person name="Yi H."/>
        </authorList>
    </citation>
    <scope>NUCLEOTIDE SEQUENCE [LARGE SCALE GENOMIC DNA]</scope>
    <source>
        <strain evidence="1 2">JCM 14085</strain>
    </source>
</reference>
<dbReference type="STRING" id="706570.PT85_14010"/>
<dbReference type="InterPro" id="IPR010260">
    <property type="entry name" value="AlpA"/>
</dbReference>
<dbReference type="PANTHER" id="PTHR36154:SF1">
    <property type="entry name" value="DNA-BINDING TRANSCRIPTIONAL ACTIVATOR ALPA"/>
    <property type="match status" value="1"/>
</dbReference>
<dbReference type="PANTHER" id="PTHR36154">
    <property type="entry name" value="DNA-BINDING TRANSCRIPTIONAL ACTIVATOR ALPA"/>
    <property type="match status" value="1"/>
</dbReference>
<dbReference type="OrthoDB" id="8455288at2"/>
<dbReference type="Gene3D" id="1.10.238.160">
    <property type="match status" value="1"/>
</dbReference>
<keyword evidence="2" id="KW-1185">Reference proteome</keyword>
<name>A0A0B3BUG2_9PSED</name>
<organism evidence="1 2">
    <name type="scientific">Pseudomonas flexibilis</name>
    <dbReference type="NCBI Taxonomy" id="706570"/>
    <lineage>
        <taxon>Bacteria</taxon>
        <taxon>Pseudomonadati</taxon>
        <taxon>Pseudomonadota</taxon>
        <taxon>Gammaproteobacteria</taxon>
        <taxon>Pseudomonadales</taxon>
        <taxon>Pseudomonadaceae</taxon>
        <taxon>Pseudomonas</taxon>
    </lineage>
</organism>
<accession>A0A0B3BUG2</accession>
<evidence type="ECO:0000313" key="2">
    <source>
        <dbReference type="Proteomes" id="UP000030980"/>
    </source>
</evidence>
<gene>
    <name evidence="1" type="ORF">PT85_14010</name>
</gene>
<protein>
    <submittedName>
        <fullName evidence="1">Transcriptional regulator</fullName>
    </submittedName>
</protein>
<dbReference type="RefSeq" id="WP_027590723.1">
    <property type="nucleotide sequence ID" value="NZ_FMUP01000003.1"/>
</dbReference>
<dbReference type="AlphaFoldDB" id="A0A0B3BUG2"/>
<dbReference type="Pfam" id="PF05930">
    <property type="entry name" value="Phage_AlpA"/>
    <property type="match status" value="1"/>
</dbReference>
<dbReference type="InterPro" id="IPR052931">
    <property type="entry name" value="Prophage_regulatory_activator"/>
</dbReference>
<comment type="caution">
    <text evidence="1">The sequence shown here is derived from an EMBL/GenBank/DDBJ whole genome shotgun (WGS) entry which is preliminary data.</text>
</comment>
<proteinExistence type="predicted"/>
<evidence type="ECO:0000313" key="1">
    <source>
        <dbReference type="EMBL" id="KHO64319.1"/>
    </source>
</evidence>
<dbReference type="Proteomes" id="UP000030980">
    <property type="component" value="Unassembled WGS sequence"/>
</dbReference>
<dbReference type="EMBL" id="JTAK01000005">
    <property type="protein sequence ID" value="KHO64319.1"/>
    <property type="molecule type" value="Genomic_DNA"/>
</dbReference>